<organism evidence="3 4">
    <name type="scientific">Ponticoccus litoralis</name>
    <dbReference type="NCBI Taxonomy" id="422297"/>
    <lineage>
        <taxon>Bacteria</taxon>
        <taxon>Pseudomonadati</taxon>
        <taxon>Pseudomonadota</taxon>
        <taxon>Alphaproteobacteria</taxon>
        <taxon>Rhodobacterales</taxon>
        <taxon>Roseobacteraceae</taxon>
        <taxon>Ponticoccus</taxon>
    </lineage>
</organism>
<feature type="region of interest" description="Disordered" evidence="1">
    <location>
        <begin position="103"/>
        <end position="152"/>
    </location>
</feature>
<sequence length="152" mass="16124">MKITHAALVALGIAAAQPAIAQEADQPIRIITSFQIDSMDPESEGFWFQEFGVAELLMEFQPDGTVAPWLAESLTQVDDLTWVITLNGGVTFHNVPGDGCRSGEGGDGLPFGEQVIAPGHRPARDDLRGHRPAGNHGHHSPAGARATQRAGP</sequence>
<evidence type="ECO:0008006" key="5">
    <source>
        <dbReference type="Google" id="ProtNLM"/>
    </source>
</evidence>
<dbReference type="RefSeq" id="WP_347166909.1">
    <property type="nucleotide sequence ID" value="NZ_JBDNCH010000002.1"/>
</dbReference>
<evidence type="ECO:0000256" key="2">
    <source>
        <dbReference type="SAM" id="SignalP"/>
    </source>
</evidence>
<evidence type="ECO:0000313" key="3">
    <source>
        <dbReference type="EMBL" id="MEN9061879.1"/>
    </source>
</evidence>
<dbReference type="Proteomes" id="UP001428774">
    <property type="component" value="Unassembled WGS sequence"/>
</dbReference>
<protein>
    <recommendedName>
        <fullName evidence="5">Extracellular solute-binding protein, family 5 Middle</fullName>
    </recommendedName>
</protein>
<dbReference type="EMBL" id="JBDNCH010000002">
    <property type="protein sequence ID" value="MEN9061879.1"/>
    <property type="molecule type" value="Genomic_DNA"/>
</dbReference>
<name>A0AAW9SLI9_9RHOB</name>
<accession>A0AAW9SLI9</accession>
<feature type="signal peptide" evidence="2">
    <location>
        <begin position="1"/>
        <end position="21"/>
    </location>
</feature>
<feature type="chain" id="PRO_5043914480" description="Extracellular solute-binding protein, family 5 Middle" evidence="2">
    <location>
        <begin position="22"/>
        <end position="152"/>
    </location>
</feature>
<dbReference type="AlphaFoldDB" id="A0AAW9SLI9"/>
<proteinExistence type="predicted"/>
<reference evidence="3 4" key="1">
    <citation type="submission" date="2024-05" db="EMBL/GenBank/DDBJ databases">
        <title>Genome sequence of Ponticoccus litoralis KCCM 90028.</title>
        <authorList>
            <person name="Kim J.M."/>
            <person name="Lee J.K."/>
            <person name="Choi B.J."/>
            <person name="Bayburt H."/>
            <person name="Baek J.H."/>
            <person name="Jeon C.O."/>
        </authorList>
    </citation>
    <scope>NUCLEOTIDE SEQUENCE [LARGE SCALE GENOMIC DNA]</scope>
    <source>
        <strain evidence="3 4">KCCM 90028</strain>
    </source>
</reference>
<dbReference type="SUPFAM" id="SSF53850">
    <property type="entry name" value="Periplasmic binding protein-like II"/>
    <property type="match status" value="1"/>
</dbReference>
<feature type="compositionally biased region" description="Basic residues" evidence="1">
    <location>
        <begin position="130"/>
        <end position="139"/>
    </location>
</feature>
<comment type="caution">
    <text evidence="3">The sequence shown here is derived from an EMBL/GenBank/DDBJ whole genome shotgun (WGS) entry which is preliminary data.</text>
</comment>
<evidence type="ECO:0000256" key="1">
    <source>
        <dbReference type="SAM" id="MobiDB-lite"/>
    </source>
</evidence>
<keyword evidence="4" id="KW-1185">Reference proteome</keyword>
<evidence type="ECO:0000313" key="4">
    <source>
        <dbReference type="Proteomes" id="UP001428774"/>
    </source>
</evidence>
<keyword evidence="2" id="KW-0732">Signal</keyword>
<gene>
    <name evidence="3" type="ORF">ABFB10_13525</name>
</gene>
<dbReference type="Gene3D" id="3.40.190.10">
    <property type="entry name" value="Periplasmic binding protein-like II"/>
    <property type="match status" value="1"/>
</dbReference>